<comment type="caution">
    <text evidence="1">The sequence shown here is derived from an EMBL/GenBank/DDBJ whole genome shotgun (WGS) entry which is preliminary data.</text>
</comment>
<gene>
    <name evidence="1" type="ORF">ATO9_19485</name>
</gene>
<proteinExistence type="predicted"/>
<dbReference type="EMBL" id="AQQX01000013">
    <property type="protein sequence ID" value="KGM47191.1"/>
    <property type="molecule type" value="Genomic_DNA"/>
</dbReference>
<dbReference type="RefSeq" id="WP_052418469.1">
    <property type="nucleotide sequence ID" value="NZ_AQQX01000013.1"/>
</dbReference>
<evidence type="ECO:0000313" key="1">
    <source>
        <dbReference type="EMBL" id="KGM47191.1"/>
    </source>
</evidence>
<reference evidence="1 2" key="1">
    <citation type="journal article" date="2015" name="Antonie Van Leeuwenhoek">
        <title>Pseudooceanicola atlanticus gen. nov. sp. nov., isolated from surface seawater of the Atlantic Ocean and reclassification of Oceanicola batsensis, Oceanicola marinus, Oceanicola nitratireducens, Oceanicola nanhaiensis, Oceanicola antarcticus and Oceanicola flagellatus, as Pseudooceanicola batsensis comb. nov., Pseudooceanicola marinus comb. nov., Pseudooceanicola nitratireducens comb. nov., Pseudooceanicola nanhaiensis comb. nov., Pseudooceanicola antarcticus comb. nov., and Pseudooceanicola flagellatus comb. nov.</title>
        <authorList>
            <person name="Lai Q."/>
            <person name="Li G."/>
            <person name="Liu X."/>
            <person name="Du Y."/>
            <person name="Sun F."/>
            <person name="Shao Z."/>
        </authorList>
    </citation>
    <scope>NUCLEOTIDE SEQUENCE [LARGE SCALE GENOMIC DNA]</scope>
    <source>
        <strain evidence="1 2">22II-s11g</strain>
    </source>
</reference>
<name>A0A0A0E848_9RHOB</name>
<sequence length="113" mass="12648">MDHAGCCRPDRTCGCNHHSETARDFVLLRCRSRRHSIHAEQMTAKRLFLDLGPTSLVIGLEDRNDLCDCAESVVSGQGGRGGPHLTRMTGMIVRHLGPHLRRVGGCGYRRRKR</sequence>
<keyword evidence="2" id="KW-1185">Reference proteome</keyword>
<organism evidence="1 2">
    <name type="scientific">Pseudooceanicola atlanticus</name>
    <dbReference type="NCBI Taxonomy" id="1461694"/>
    <lineage>
        <taxon>Bacteria</taxon>
        <taxon>Pseudomonadati</taxon>
        <taxon>Pseudomonadota</taxon>
        <taxon>Alphaproteobacteria</taxon>
        <taxon>Rhodobacterales</taxon>
        <taxon>Paracoccaceae</taxon>
        <taxon>Pseudooceanicola</taxon>
    </lineage>
</organism>
<dbReference type="Proteomes" id="UP000030004">
    <property type="component" value="Unassembled WGS sequence"/>
</dbReference>
<protein>
    <submittedName>
        <fullName evidence="1">Uncharacterized protein</fullName>
    </submittedName>
</protein>
<dbReference type="AlphaFoldDB" id="A0A0A0E848"/>
<accession>A0A0A0E848</accession>
<evidence type="ECO:0000313" key="2">
    <source>
        <dbReference type="Proteomes" id="UP000030004"/>
    </source>
</evidence>